<organism evidence="1 2">
    <name type="scientific">Rhizophagus clarus</name>
    <dbReference type="NCBI Taxonomy" id="94130"/>
    <lineage>
        <taxon>Eukaryota</taxon>
        <taxon>Fungi</taxon>
        <taxon>Fungi incertae sedis</taxon>
        <taxon>Mucoromycota</taxon>
        <taxon>Glomeromycotina</taxon>
        <taxon>Glomeromycetes</taxon>
        <taxon>Glomerales</taxon>
        <taxon>Glomeraceae</taxon>
        <taxon>Rhizophagus</taxon>
    </lineage>
</organism>
<dbReference type="OrthoDB" id="2442646at2759"/>
<proteinExistence type="predicted"/>
<sequence length="243" mass="27670">MERPLFDFLVLGVSHEGERTSQETIPSNLTLLESYPAKRITRRKARHDLTQGHVKEKQTEEEFLIKNVAAIKKQETKNAKEVKRKGTITKVTKKKRNPVLAPVERMIEPYTTQQLFDQPADITVGQLLAMNPKLRMAVNKNLRKPIVRKKDETTEKRTTANEEKDENEATEVEDLMAINTSKPSNDKSSALYCEASIKHIKFPLIVDSGSARSIMSLTLLKDLQMEITRASKTVMVNVNGERR</sequence>
<dbReference type="AlphaFoldDB" id="A0A8H3KQ19"/>
<dbReference type="Proteomes" id="UP000615446">
    <property type="component" value="Unassembled WGS sequence"/>
</dbReference>
<gene>
    <name evidence="1" type="ORF">RCL2_000028300</name>
</gene>
<protein>
    <submittedName>
        <fullName evidence="1">Uncharacterized protein</fullName>
    </submittedName>
</protein>
<dbReference type="InterPro" id="IPR021109">
    <property type="entry name" value="Peptidase_aspartic_dom_sf"/>
</dbReference>
<comment type="caution">
    <text evidence="1">The sequence shown here is derived from an EMBL/GenBank/DDBJ whole genome shotgun (WGS) entry which is preliminary data.</text>
</comment>
<reference evidence="1" key="1">
    <citation type="submission" date="2019-10" db="EMBL/GenBank/DDBJ databases">
        <title>Conservation and host-specific expression of non-tandemly repeated heterogenous ribosome RNA gene in arbuscular mycorrhizal fungi.</title>
        <authorList>
            <person name="Maeda T."/>
            <person name="Kobayashi Y."/>
            <person name="Nakagawa T."/>
            <person name="Ezawa T."/>
            <person name="Yamaguchi K."/>
            <person name="Bino T."/>
            <person name="Nishimoto Y."/>
            <person name="Shigenobu S."/>
            <person name="Kawaguchi M."/>
        </authorList>
    </citation>
    <scope>NUCLEOTIDE SEQUENCE</scope>
    <source>
        <strain evidence="1">HR1</strain>
    </source>
</reference>
<accession>A0A8H3KQ19</accession>
<name>A0A8H3KQ19_9GLOM</name>
<evidence type="ECO:0000313" key="1">
    <source>
        <dbReference type="EMBL" id="GES72729.1"/>
    </source>
</evidence>
<evidence type="ECO:0000313" key="2">
    <source>
        <dbReference type="Proteomes" id="UP000615446"/>
    </source>
</evidence>
<dbReference type="EMBL" id="BLAL01000004">
    <property type="protein sequence ID" value="GES72729.1"/>
    <property type="molecule type" value="Genomic_DNA"/>
</dbReference>
<dbReference type="Gene3D" id="2.40.70.10">
    <property type="entry name" value="Acid Proteases"/>
    <property type="match status" value="1"/>
</dbReference>